<name>A0A4C1ZGU6_EUMVA</name>
<protein>
    <submittedName>
        <fullName evidence="1">Uncharacterized protein</fullName>
    </submittedName>
</protein>
<dbReference type="AlphaFoldDB" id="A0A4C1ZGU6"/>
<accession>A0A4C1ZGU6</accession>
<evidence type="ECO:0000313" key="1">
    <source>
        <dbReference type="EMBL" id="GBP87716.1"/>
    </source>
</evidence>
<proteinExistence type="predicted"/>
<keyword evidence="2" id="KW-1185">Reference proteome</keyword>
<comment type="caution">
    <text evidence="1">The sequence shown here is derived from an EMBL/GenBank/DDBJ whole genome shotgun (WGS) entry which is preliminary data.</text>
</comment>
<reference evidence="1 2" key="1">
    <citation type="journal article" date="2019" name="Commun. Biol.">
        <title>The bagworm genome reveals a unique fibroin gene that provides high tensile strength.</title>
        <authorList>
            <person name="Kono N."/>
            <person name="Nakamura H."/>
            <person name="Ohtoshi R."/>
            <person name="Tomita M."/>
            <person name="Numata K."/>
            <person name="Arakawa K."/>
        </authorList>
    </citation>
    <scope>NUCLEOTIDE SEQUENCE [LARGE SCALE GENOMIC DNA]</scope>
</reference>
<gene>
    <name evidence="1" type="ORF">EVAR_84577_1</name>
</gene>
<sequence>MKHSVPTPLQYKLAGNAYSPCIERTLLKATLIGYWVQQSLYCSALVDDIFYVGWGPSVWSKVSSGLMKAPARFILRSGDFRILCREGVDRSAIFSDSEQWFGETGRNLDRQSQTSDGKLFQRLGVAADKNSARHSLHALMDNMFHLRIIRRKRSMYTQVLEFSLSFTSCLRSLNCGVMDRSRPDSRVTIFPKLTMRRHLFNQSRNKLRTICSVAIARSSDERM</sequence>
<organism evidence="1 2">
    <name type="scientific">Eumeta variegata</name>
    <name type="common">Bagworm moth</name>
    <name type="synonym">Eumeta japonica</name>
    <dbReference type="NCBI Taxonomy" id="151549"/>
    <lineage>
        <taxon>Eukaryota</taxon>
        <taxon>Metazoa</taxon>
        <taxon>Ecdysozoa</taxon>
        <taxon>Arthropoda</taxon>
        <taxon>Hexapoda</taxon>
        <taxon>Insecta</taxon>
        <taxon>Pterygota</taxon>
        <taxon>Neoptera</taxon>
        <taxon>Endopterygota</taxon>
        <taxon>Lepidoptera</taxon>
        <taxon>Glossata</taxon>
        <taxon>Ditrysia</taxon>
        <taxon>Tineoidea</taxon>
        <taxon>Psychidae</taxon>
        <taxon>Oiketicinae</taxon>
        <taxon>Eumeta</taxon>
    </lineage>
</organism>
<dbReference type="Proteomes" id="UP000299102">
    <property type="component" value="Unassembled WGS sequence"/>
</dbReference>
<evidence type="ECO:0000313" key="2">
    <source>
        <dbReference type="Proteomes" id="UP000299102"/>
    </source>
</evidence>
<dbReference type="EMBL" id="BGZK01001879">
    <property type="protein sequence ID" value="GBP87716.1"/>
    <property type="molecule type" value="Genomic_DNA"/>
</dbReference>